<feature type="domain" description="FixG C-terminal immunoglobulin-like" evidence="1">
    <location>
        <begin position="2"/>
        <end position="103"/>
    </location>
</feature>
<dbReference type="Proteomes" id="UP000281372">
    <property type="component" value="Unassembled WGS sequence"/>
</dbReference>
<dbReference type="AlphaFoldDB" id="A0A3M3LHV4"/>
<accession>A0A3M3LHV4</accession>
<feature type="non-terminal residue" evidence="2">
    <location>
        <position position="1"/>
    </location>
</feature>
<dbReference type="InterPro" id="IPR013783">
    <property type="entry name" value="Ig-like_fold"/>
</dbReference>
<reference evidence="2 3" key="1">
    <citation type="submission" date="2018-08" db="EMBL/GenBank/DDBJ databases">
        <title>Recombination of ecologically and evolutionarily significant loci maintains genetic cohesion in the Pseudomonas syringae species complex.</title>
        <authorList>
            <person name="Dillon M."/>
            <person name="Thakur S."/>
            <person name="Almeida R.N.D."/>
            <person name="Weir B.S."/>
            <person name="Guttman D.S."/>
        </authorList>
    </citation>
    <scope>NUCLEOTIDE SEQUENCE [LARGE SCALE GENOMIC DNA]</scope>
    <source>
        <strain evidence="2 3">ICMP 2821</strain>
    </source>
</reference>
<evidence type="ECO:0000313" key="2">
    <source>
        <dbReference type="EMBL" id="RMN34163.1"/>
    </source>
</evidence>
<dbReference type="EMBL" id="RBOW01000347">
    <property type="protein sequence ID" value="RMN34163.1"/>
    <property type="molecule type" value="Genomic_DNA"/>
</dbReference>
<gene>
    <name evidence="2" type="ORF">ALQ64_00023</name>
</gene>
<dbReference type="Gene3D" id="2.60.40.10">
    <property type="entry name" value="Immunoglobulins"/>
    <property type="match status" value="1"/>
</dbReference>
<protein>
    <submittedName>
        <fullName evidence="2">Iron-sulfur cluster-binding protein</fullName>
    </submittedName>
</protein>
<proteinExistence type="predicted"/>
<dbReference type="RefSeq" id="WP_310886879.1">
    <property type="nucleotide sequence ID" value="NZ_RBOW01000347.1"/>
</dbReference>
<sequence>ISRDRMLFRENAEGRIENVYSLKVINKDQVDHSYLLNASGLPDLQLQGPHEIKVSAGQIFSLPVGLSSAPEKLSSSRNEVTFTLQDIDNGGTLIETKSSFLGPPTIR</sequence>
<evidence type="ECO:0000259" key="1">
    <source>
        <dbReference type="Pfam" id="PF11614"/>
    </source>
</evidence>
<dbReference type="Pfam" id="PF11614">
    <property type="entry name" value="FixG_C"/>
    <property type="match status" value="1"/>
</dbReference>
<organism evidence="2 3">
    <name type="scientific">Pseudomonas cannabina</name>
    <dbReference type="NCBI Taxonomy" id="86840"/>
    <lineage>
        <taxon>Bacteria</taxon>
        <taxon>Pseudomonadati</taxon>
        <taxon>Pseudomonadota</taxon>
        <taxon>Gammaproteobacteria</taxon>
        <taxon>Pseudomonadales</taxon>
        <taxon>Pseudomonadaceae</taxon>
        <taxon>Pseudomonas</taxon>
    </lineage>
</organism>
<dbReference type="InterPro" id="IPR032879">
    <property type="entry name" value="FixG_C"/>
</dbReference>
<name>A0A3M3LHV4_PSECA</name>
<comment type="caution">
    <text evidence="2">The sequence shown here is derived from an EMBL/GenBank/DDBJ whole genome shotgun (WGS) entry which is preliminary data.</text>
</comment>
<evidence type="ECO:0000313" key="3">
    <source>
        <dbReference type="Proteomes" id="UP000281372"/>
    </source>
</evidence>